<dbReference type="Proteomes" id="UP001165120">
    <property type="component" value="Unassembled WGS sequence"/>
</dbReference>
<comment type="caution">
    <text evidence="1">The sequence shown here is derived from an EMBL/GenBank/DDBJ whole genome shotgun (WGS) entry which is preliminary data.</text>
</comment>
<name>A0A9W6T2W0_CANBO</name>
<dbReference type="GO" id="GO:0005737">
    <property type="term" value="C:cytoplasm"/>
    <property type="evidence" value="ECO:0007669"/>
    <property type="project" value="TreeGrafter"/>
</dbReference>
<evidence type="ECO:0000313" key="1">
    <source>
        <dbReference type="EMBL" id="GME70412.1"/>
    </source>
</evidence>
<organism evidence="1 2">
    <name type="scientific">Candida boidinii</name>
    <name type="common">Yeast</name>
    <dbReference type="NCBI Taxonomy" id="5477"/>
    <lineage>
        <taxon>Eukaryota</taxon>
        <taxon>Fungi</taxon>
        <taxon>Dikarya</taxon>
        <taxon>Ascomycota</taxon>
        <taxon>Saccharomycotina</taxon>
        <taxon>Pichiomycetes</taxon>
        <taxon>Pichiales</taxon>
        <taxon>Pichiaceae</taxon>
        <taxon>Ogataea</taxon>
        <taxon>Ogataea/Candida clade</taxon>
    </lineage>
</organism>
<protein>
    <submittedName>
        <fullName evidence="1">Unnamed protein product</fullName>
    </submittedName>
</protein>
<dbReference type="Pfam" id="PF08520">
    <property type="entry name" value="Mitofissin"/>
    <property type="match status" value="1"/>
</dbReference>
<reference evidence="1" key="1">
    <citation type="submission" date="2023-04" db="EMBL/GenBank/DDBJ databases">
        <title>Candida boidinii NBRC 10035.</title>
        <authorList>
            <person name="Ichikawa N."/>
            <person name="Sato H."/>
            <person name="Tonouchi N."/>
        </authorList>
    </citation>
    <scope>NUCLEOTIDE SEQUENCE</scope>
    <source>
        <strain evidence="1">NBRC 10035</strain>
    </source>
</reference>
<sequence length="119" mass="12925">MLSMLLAGVQKTTGLSLNINSLAKADDSRSFLKKYLSFGEHLFDGFCSLCRRSGIFKENKIESYEDLSNAVKHTVNNLISSNHLQGNSSNGFNISSEQLANIQAQVTSAIQPTGAAKIQ</sequence>
<dbReference type="AlphaFoldDB" id="A0A9W6T2W0"/>
<dbReference type="PANTHER" id="PTHR28075">
    <property type="entry name" value="CHROMOSOME 16, WHOLE GENOME SHOTGUN SEQUENCE"/>
    <property type="match status" value="1"/>
</dbReference>
<dbReference type="PANTHER" id="PTHR28075:SF1">
    <property type="entry name" value="DUF1748-DOMAIN-CONTAINING PROTEIN"/>
    <property type="match status" value="1"/>
</dbReference>
<keyword evidence="2" id="KW-1185">Reference proteome</keyword>
<gene>
    <name evidence="1" type="ORF">Cboi02_000283000</name>
</gene>
<accession>A0A9W6T2W0</accession>
<dbReference type="InterPro" id="IPR013726">
    <property type="entry name" value="Mitofissin"/>
</dbReference>
<dbReference type="EMBL" id="BSXN01000893">
    <property type="protein sequence ID" value="GME70412.1"/>
    <property type="molecule type" value="Genomic_DNA"/>
</dbReference>
<proteinExistence type="predicted"/>
<evidence type="ECO:0000313" key="2">
    <source>
        <dbReference type="Proteomes" id="UP001165120"/>
    </source>
</evidence>